<feature type="non-terminal residue" evidence="4">
    <location>
        <position position="83"/>
    </location>
</feature>
<keyword evidence="2" id="KW-0677">Repeat</keyword>
<accession>A0A4S8KU85</accession>
<dbReference type="PROSITE" id="PS00678">
    <property type="entry name" value="WD_REPEATS_1"/>
    <property type="match status" value="2"/>
</dbReference>
<protein>
    <submittedName>
        <fullName evidence="4">WD40 repeat-like protein</fullName>
    </submittedName>
</protein>
<dbReference type="PANTHER" id="PTHR22847:SF637">
    <property type="entry name" value="WD REPEAT DOMAIN 5B"/>
    <property type="match status" value="1"/>
</dbReference>
<reference evidence="4 5" key="1">
    <citation type="journal article" date="2019" name="Nat. Ecol. Evol.">
        <title>Megaphylogeny resolves global patterns of mushroom evolution.</title>
        <authorList>
            <person name="Varga T."/>
            <person name="Krizsan K."/>
            <person name="Foldi C."/>
            <person name="Dima B."/>
            <person name="Sanchez-Garcia M."/>
            <person name="Sanchez-Ramirez S."/>
            <person name="Szollosi G.J."/>
            <person name="Szarkandi J.G."/>
            <person name="Papp V."/>
            <person name="Albert L."/>
            <person name="Andreopoulos W."/>
            <person name="Angelini C."/>
            <person name="Antonin V."/>
            <person name="Barry K.W."/>
            <person name="Bougher N.L."/>
            <person name="Buchanan P."/>
            <person name="Buyck B."/>
            <person name="Bense V."/>
            <person name="Catcheside P."/>
            <person name="Chovatia M."/>
            <person name="Cooper J."/>
            <person name="Damon W."/>
            <person name="Desjardin D."/>
            <person name="Finy P."/>
            <person name="Geml J."/>
            <person name="Haridas S."/>
            <person name="Hughes K."/>
            <person name="Justo A."/>
            <person name="Karasinski D."/>
            <person name="Kautmanova I."/>
            <person name="Kiss B."/>
            <person name="Kocsube S."/>
            <person name="Kotiranta H."/>
            <person name="LaButti K.M."/>
            <person name="Lechner B.E."/>
            <person name="Liimatainen K."/>
            <person name="Lipzen A."/>
            <person name="Lukacs Z."/>
            <person name="Mihaltcheva S."/>
            <person name="Morgado L.N."/>
            <person name="Niskanen T."/>
            <person name="Noordeloos M.E."/>
            <person name="Ohm R.A."/>
            <person name="Ortiz-Santana B."/>
            <person name="Ovrebo C."/>
            <person name="Racz N."/>
            <person name="Riley R."/>
            <person name="Savchenko A."/>
            <person name="Shiryaev A."/>
            <person name="Soop K."/>
            <person name="Spirin V."/>
            <person name="Szebenyi C."/>
            <person name="Tomsovsky M."/>
            <person name="Tulloss R.E."/>
            <person name="Uehling J."/>
            <person name="Grigoriev I.V."/>
            <person name="Vagvolgyi C."/>
            <person name="Papp T."/>
            <person name="Martin F.M."/>
            <person name="Miettinen O."/>
            <person name="Hibbett D.S."/>
            <person name="Nagy L.G."/>
        </authorList>
    </citation>
    <scope>NUCLEOTIDE SEQUENCE [LARGE SCALE GENOMIC DNA]</scope>
    <source>
        <strain evidence="4 5">CBS 962.96</strain>
    </source>
</reference>
<dbReference type="InterPro" id="IPR019775">
    <property type="entry name" value="WD40_repeat_CS"/>
</dbReference>
<dbReference type="PROSITE" id="PS50294">
    <property type="entry name" value="WD_REPEATS_REGION"/>
    <property type="match status" value="2"/>
</dbReference>
<evidence type="ECO:0000313" key="5">
    <source>
        <dbReference type="Proteomes" id="UP000297245"/>
    </source>
</evidence>
<organism evidence="4 5">
    <name type="scientific">Dendrothele bispora (strain CBS 962.96)</name>
    <dbReference type="NCBI Taxonomy" id="1314807"/>
    <lineage>
        <taxon>Eukaryota</taxon>
        <taxon>Fungi</taxon>
        <taxon>Dikarya</taxon>
        <taxon>Basidiomycota</taxon>
        <taxon>Agaricomycotina</taxon>
        <taxon>Agaricomycetes</taxon>
        <taxon>Agaricomycetidae</taxon>
        <taxon>Agaricales</taxon>
        <taxon>Agaricales incertae sedis</taxon>
        <taxon>Dendrothele</taxon>
    </lineage>
</organism>
<dbReference type="EMBL" id="ML180043">
    <property type="protein sequence ID" value="THU79323.1"/>
    <property type="molecule type" value="Genomic_DNA"/>
</dbReference>
<feature type="repeat" description="WD" evidence="3">
    <location>
        <begin position="1"/>
        <end position="34"/>
    </location>
</feature>
<feature type="repeat" description="WD" evidence="3">
    <location>
        <begin position="36"/>
        <end position="77"/>
    </location>
</feature>
<gene>
    <name evidence="4" type="ORF">K435DRAFT_597804</name>
</gene>
<dbReference type="PROSITE" id="PS50082">
    <property type="entry name" value="WD_REPEATS_2"/>
    <property type="match status" value="2"/>
</dbReference>
<dbReference type="InterPro" id="IPR015943">
    <property type="entry name" value="WD40/YVTN_repeat-like_dom_sf"/>
</dbReference>
<evidence type="ECO:0000313" key="4">
    <source>
        <dbReference type="EMBL" id="THU79323.1"/>
    </source>
</evidence>
<dbReference type="SMART" id="SM00320">
    <property type="entry name" value="WD40"/>
    <property type="match status" value="1"/>
</dbReference>
<evidence type="ECO:0000256" key="1">
    <source>
        <dbReference type="ARBA" id="ARBA00022574"/>
    </source>
</evidence>
<sequence>QSINLSRDGKKLVSGDNNGNIKLWDLVSGKEVDISIEGHDEQVNSVAFSADGTRIASGSDDKTIRMWDTATGGQIGDPLQGHD</sequence>
<dbReference type="Pfam" id="PF00400">
    <property type="entry name" value="WD40"/>
    <property type="match status" value="2"/>
</dbReference>
<evidence type="ECO:0000256" key="2">
    <source>
        <dbReference type="ARBA" id="ARBA00022737"/>
    </source>
</evidence>
<feature type="non-terminal residue" evidence="4">
    <location>
        <position position="1"/>
    </location>
</feature>
<dbReference type="OrthoDB" id="2615105at2759"/>
<dbReference type="AlphaFoldDB" id="A0A4S8KU85"/>
<dbReference type="InterPro" id="IPR036322">
    <property type="entry name" value="WD40_repeat_dom_sf"/>
</dbReference>
<dbReference type="InterPro" id="IPR001680">
    <property type="entry name" value="WD40_rpt"/>
</dbReference>
<dbReference type="GO" id="GO:1990234">
    <property type="term" value="C:transferase complex"/>
    <property type="evidence" value="ECO:0007669"/>
    <property type="project" value="UniProtKB-ARBA"/>
</dbReference>
<dbReference type="PANTHER" id="PTHR22847">
    <property type="entry name" value="WD40 REPEAT PROTEIN"/>
    <property type="match status" value="1"/>
</dbReference>
<keyword evidence="5" id="KW-1185">Reference proteome</keyword>
<proteinExistence type="predicted"/>
<dbReference type="Gene3D" id="2.130.10.10">
    <property type="entry name" value="YVTN repeat-like/Quinoprotein amine dehydrogenase"/>
    <property type="match status" value="1"/>
</dbReference>
<evidence type="ECO:0000256" key="3">
    <source>
        <dbReference type="PROSITE-ProRule" id="PRU00221"/>
    </source>
</evidence>
<name>A0A4S8KU85_DENBC</name>
<dbReference type="SUPFAM" id="SSF50978">
    <property type="entry name" value="WD40 repeat-like"/>
    <property type="match status" value="1"/>
</dbReference>
<keyword evidence="1 3" id="KW-0853">WD repeat</keyword>
<dbReference type="Proteomes" id="UP000297245">
    <property type="component" value="Unassembled WGS sequence"/>
</dbReference>